<dbReference type="Proteomes" id="UP000176944">
    <property type="component" value="Chromosome"/>
</dbReference>
<name>A0A1D9G318_MOOP1</name>
<accession>A0A1D9G318</accession>
<dbReference type="PANTHER" id="PTHR36836">
    <property type="entry name" value="COLANIC ACID BIOSYNTHESIS PROTEIN WCAK"/>
    <property type="match status" value="1"/>
</dbReference>
<evidence type="ECO:0000259" key="1">
    <source>
        <dbReference type="Pfam" id="PF04230"/>
    </source>
</evidence>
<reference evidence="3" key="1">
    <citation type="submission" date="2016-10" db="EMBL/GenBank/DDBJ databases">
        <title>Comparative genomics uncovers the prolific and rare metabolic potential of the cyanobacterial genus Moorea.</title>
        <authorList>
            <person name="Leao T."/>
            <person name="Castelao G."/>
            <person name="Korobeynikov A."/>
            <person name="Monroe E.A."/>
            <person name="Podell S."/>
            <person name="Glukhov E."/>
            <person name="Allen E."/>
            <person name="Gerwick W.H."/>
            <person name="Gerwick L."/>
        </authorList>
    </citation>
    <scope>NUCLEOTIDE SEQUENCE [LARGE SCALE GENOMIC DNA]</scope>
    <source>
        <strain evidence="3">JHB</strain>
    </source>
</reference>
<dbReference type="InterPro" id="IPR007345">
    <property type="entry name" value="Polysacch_pyruvyl_Trfase"/>
</dbReference>
<organism evidence="2 3">
    <name type="scientific">Moorena producens (strain JHB)</name>
    <dbReference type="NCBI Taxonomy" id="1454205"/>
    <lineage>
        <taxon>Bacteria</taxon>
        <taxon>Bacillati</taxon>
        <taxon>Cyanobacteriota</taxon>
        <taxon>Cyanophyceae</taxon>
        <taxon>Coleofasciculales</taxon>
        <taxon>Coleofasciculaceae</taxon>
        <taxon>Moorena</taxon>
    </lineage>
</organism>
<protein>
    <submittedName>
        <fullName evidence="2">Polysaccharide pyruvyl transferase family protein</fullName>
    </submittedName>
</protein>
<proteinExistence type="predicted"/>
<feature type="domain" description="Polysaccharide pyruvyl transferase" evidence="1">
    <location>
        <begin position="13"/>
        <end position="289"/>
    </location>
</feature>
<dbReference type="EMBL" id="CP017708">
    <property type="protein sequence ID" value="AOY82019.1"/>
    <property type="molecule type" value="Genomic_DNA"/>
</dbReference>
<dbReference type="Pfam" id="PF04230">
    <property type="entry name" value="PS_pyruv_trans"/>
    <property type="match status" value="1"/>
</dbReference>
<evidence type="ECO:0000313" key="2">
    <source>
        <dbReference type="EMBL" id="AOY82019.1"/>
    </source>
</evidence>
<evidence type="ECO:0000313" key="3">
    <source>
        <dbReference type="Proteomes" id="UP000176944"/>
    </source>
</evidence>
<dbReference type="GO" id="GO:0016740">
    <property type="term" value="F:transferase activity"/>
    <property type="evidence" value="ECO:0007669"/>
    <property type="project" value="UniProtKB-KW"/>
</dbReference>
<sequence length="352" mass="40653">MNIFLIGYYGYGNIGDDLFVNQLTNYFASKKDVKKIFICCQTNYYQGLSDKVVFFRNAQLSKLKRTLLLLKSDCIAWGGGTLNLQDRPRNLSRMQALSKLMGKRFCFLGVGLESVKSEKKKKIADIFEKADLLYLRDNHSYDMALQQLQLSKSPDLGGDLAFLDLTMYEKFVKPAQQASDIANISFSGKFWWGEGRAEFYAKQLMPLIDKYNCRIHLLPGHVGNERNDNRFHERLKKYLPAANCQIKSWKNPEEFLAILRHMDFHIGNRLHSIILADLLGIANIGIVNSESKIKHYIDKSEMLPTARVVNFMEPLSLERIETVFKNYQRPEEFICQESKTAKECLEKVFANR</sequence>
<gene>
    <name evidence="2" type="ORF">BJP36_21070</name>
</gene>
<dbReference type="PANTHER" id="PTHR36836:SF1">
    <property type="entry name" value="COLANIC ACID BIOSYNTHESIS PROTEIN WCAK"/>
    <property type="match status" value="1"/>
</dbReference>
<dbReference type="AlphaFoldDB" id="A0A1D9G318"/>
<keyword evidence="2" id="KW-0808">Transferase</keyword>